<evidence type="ECO:0000313" key="2">
    <source>
        <dbReference type="EMBL" id="BAS00698.1"/>
    </source>
</evidence>
<evidence type="ECO:0000313" key="3">
    <source>
        <dbReference type="EMBL" id="CUU42084.1"/>
    </source>
</evidence>
<keyword evidence="1" id="KW-0732">Signal</keyword>
<dbReference type="STRING" id="1079.BVIR_1642"/>
<dbReference type="RefSeq" id="WP_055037209.1">
    <property type="nucleotide sequence ID" value="NZ_AP014854.2"/>
</dbReference>
<keyword evidence="4" id="KW-1185">Reference proteome</keyword>
<dbReference type="EMBL" id="LN907867">
    <property type="protein sequence ID" value="CUU42084.1"/>
    <property type="molecule type" value="Genomic_DNA"/>
</dbReference>
<feature type="chain" id="PRO_5014229136" evidence="1">
    <location>
        <begin position="39"/>
        <end position="234"/>
    </location>
</feature>
<proteinExistence type="predicted"/>
<dbReference type="KEGG" id="bvr:BVIR_1642"/>
<reference evidence="4" key="3">
    <citation type="journal article" date="2016" name="Genome Announc.">
        <title>Revised genome sequence of the purple photosynthetic bacterium Blastochloris viridis.</title>
        <authorList>
            <person name="Liu L.N."/>
            <person name="Faulkner M."/>
            <person name="Liu X."/>
            <person name="Huang F."/>
            <person name="Darby A.C."/>
            <person name="Hall N."/>
        </authorList>
    </citation>
    <scope>NUCLEOTIDE SEQUENCE [LARGE SCALE GENOMIC DNA]</scope>
    <source>
        <strain evidence="4">ATCC 19567 / DSM 133 / F</strain>
    </source>
</reference>
<gene>
    <name evidence="2" type="ORF">BV133_3104</name>
    <name evidence="3" type="ORF">BVIRIDIS_10870</name>
</gene>
<reference evidence="2" key="1">
    <citation type="journal article" date="2015" name="Genome Announc.">
        <title>Complete Genome Sequence of the Bacteriochlorophyll b-Producing Photosynthetic Bacterium Blastochloris viridis.</title>
        <authorList>
            <person name="Tsukatani Y."/>
            <person name="Hirose Y."/>
            <person name="Harada J."/>
            <person name="Misawa N."/>
            <person name="Mori K."/>
            <person name="Inoue K."/>
            <person name="Tamiaki H."/>
        </authorList>
    </citation>
    <scope>NUCLEOTIDE SEQUENCE [LARGE SCALE GENOMIC DNA]</scope>
    <source>
        <strain evidence="2">DSM 133</strain>
    </source>
</reference>
<name>A0A0H5BEQ8_BLAVI</name>
<sequence>MAPAAEFALKPAAGRRNRALAAALAVCWLLALPGPAPAQPDDVALATSEEVLSDRRIAAGYVRAGNDALAAVILERLSTQLAGSTHGGLAAAALTALESGDPLQAADLLEKLAEKLAEQRRDADRPVFADCIRDAKKTYGPLDAFRNEPPDLTESTTAVALSAAAASASAALERCDGEAAPAIAANPDFRRSIEGARKVLEQIGSAVDAADGSQLPRLVTELRGYILLLVFRYG</sequence>
<evidence type="ECO:0000256" key="1">
    <source>
        <dbReference type="SAM" id="SignalP"/>
    </source>
</evidence>
<reference evidence="3" key="2">
    <citation type="submission" date="2015-11" db="EMBL/GenBank/DDBJ databases">
        <authorList>
            <person name="Zhang Y."/>
            <person name="Guo Z."/>
        </authorList>
    </citation>
    <scope>NUCLEOTIDE SEQUENCE</scope>
    <source>
        <strain evidence="3">1</strain>
    </source>
</reference>
<evidence type="ECO:0000313" key="4">
    <source>
        <dbReference type="Proteomes" id="UP000065734"/>
    </source>
</evidence>
<dbReference type="Proteomes" id="UP000065734">
    <property type="component" value="Chromosome I"/>
</dbReference>
<dbReference type="AlphaFoldDB" id="A0A0H5BEQ8"/>
<dbReference type="EMBL" id="AP014854">
    <property type="protein sequence ID" value="BAS00698.1"/>
    <property type="molecule type" value="Genomic_DNA"/>
</dbReference>
<accession>A0A0H5BEQ8</accession>
<dbReference type="OrthoDB" id="7959519at2"/>
<protein>
    <submittedName>
        <fullName evidence="3">Uncharacterized protein</fullName>
    </submittedName>
</protein>
<organism evidence="3 4">
    <name type="scientific">Blastochloris viridis</name>
    <name type="common">Rhodopseudomonas viridis</name>
    <dbReference type="NCBI Taxonomy" id="1079"/>
    <lineage>
        <taxon>Bacteria</taxon>
        <taxon>Pseudomonadati</taxon>
        <taxon>Pseudomonadota</taxon>
        <taxon>Alphaproteobacteria</taxon>
        <taxon>Hyphomicrobiales</taxon>
        <taxon>Blastochloridaceae</taxon>
        <taxon>Blastochloris</taxon>
    </lineage>
</organism>
<feature type="signal peptide" evidence="1">
    <location>
        <begin position="1"/>
        <end position="38"/>
    </location>
</feature>